<dbReference type="AlphaFoldDB" id="A0A1I5JEB1"/>
<dbReference type="STRING" id="226506.SAMN04488519_11249"/>
<gene>
    <name evidence="1" type="ORF">SAMN04488519_11249</name>
</gene>
<proteinExistence type="predicted"/>
<keyword evidence="2" id="KW-1185">Reference proteome</keyword>
<sequence length="83" mass="9201">MNTHLCEYCGTKFNSIVNLTSSPCFRHPLGPNKGKHKLYEGSEKAVYDCKYCGTNNRSLAVLTSLPCYRHPKGSNKGNHAPTL</sequence>
<reference evidence="2" key="1">
    <citation type="submission" date="2016-10" db="EMBL/GenBank/DDBJ databases">
        <authorList>
            <person name="Varghese N."/>
            <person name="Submissions S."/>
        </authorList>
    </citation>
    <scope>NUCLEOTIDE SEQUENCE [LARGE SCALE GENOMIC DNA]</scope>
    <source>
        <strain evidence="2">DSM 15282</strain>
    </source>
</reference>
<name>A0A1I5JEB1_9BACT</name>
<evidence type="ECO:0000313" key="1">
    <source>
        <dbReference type="EMBL" id="SFO70999.1"/>
    </source>
</evidence>
<dbReference type="Proteomes" id="UP000199564">
    <property type="component" value="Unassembled WGS sequence"/>
</dbReference>
<evidence type="ECO:0000313" key="2">
    <source>
        <dbReference type="Proteomes" id="UP000199564"/>
    </source>
</evidence>
<protein>
    <submittedName>
        <fullName evidence="1">Uncharacterized protein</fullName>
    </submittedName>
</protein>
<organism evidence="1 2">
    <name type="scientific">Algoriphagus ornithinivorans</name>
    <dbReference type="NCBI Taxonomy" id="226506"/>
    <lineage>
        <taxon>Bacteria</taxon>
        <taxon>Pseudomonadati</taxon>
        <taxon>Bacteroidota</taxon>
        <taxon>Cytophagia</taxon>
        <taxon>Cytophagales</taxon>
        <taxon>Cyclobacteriaceae</taxon>
        <taxon>Algoriphagus</taxon>
    </lineage>
</organism>
<accession>A0A1I5JEB1</accession>
<dbReference type="EMBL" id="FOVW01000012">
    <property type="protein sequence ID" value="SFO70999.1"/>
    <property type="molecule type" value="Genomic_DNA"/>
</dbReference>